<evidence type="ECO:0000259" key="7">
    <source>
        <dbReference type="Pfam" id="PF02770"/>
    </source>
</evidence>
<comment type="caution">
    <text evidence="9">The sequence shown here is derived from an EMBL/GenBank/DDBJ whole genome shotgun (WGS) entry which is preliminary data.</text>
</comment>
<dbReference type="PIRSF" id="PIRSF016578">
    <property type="entry name" value="HsaA"/>
    <property type="match status" value="1"/>
</dbReference>
<dbReference type="InterPro" id="IPR013786">
    <property type="entry name" value="AcylCoA_DH/ox_N"/>
</dbReference>
<dbReference type="InterPro" id="IPR046373">
    <property type="entry name" value="Acyl-CoA_Oxase/DH_mid-dom_sf"/>
</dbReference>
<evidence type="ECO:0000256" key="1">
    <source>
        <dbReference type="ARBA" id="ARBA00001974"/>
    </source>
</evidence>
<dbReference type="InterPro" id="IPR006089">
    <property type="entry name" value="Acyl-CoA_DH_CS"/>
</dbReference>
<sequence>MDFNFTPDQLALKKMAQEVVAKEITPYALEMDHNGKMRPGLLEKLDEAGLVGLVVPEEFDGPGLDAVTIALIYEELGKGCAGVATSVAANALASYPVILMGTDAQKKHYFDIINSGKLAAFALTEPGAGSDAGAVATTAVKDGDDHYILNGTKCFITNGGIADVFVIFANARKSAGIRGLTAFIVDRGTPGFSVGKEEEKMGIRASNTCELILDNVRIPTTNRLGREGEGFKIAMKTLDAARPLVGAVSVGIAQAAFDAAVKYSKEREQFGKPIASFQLVQAMLADMAIAVETARLLVYKACWLKDQNLPFAKEAAMAKCYAADVAMKVTTDAVQVLGGYGYIKEYPTEKYMRDAKIMQIYEGTNQIQRLVIANQILY</sequence>
<dbReference type="PANTHER" id="PTHR43884">
    <property type="entry name" value="ACYL-COA DEHYDROGENASE"/>
    <property type="match status" value="1"/>
</dbReference>
<gene>
    <name evidence="9" type="ORF">Q4T40_06520</name>
</gene>
<evidence type="ECO:0000313" key="10">
    <source>
        <dbReference type="Proteomes" id="UP001254848"/>
    </source>
</evidence>
<name>A0ABU3NXE5_9FIRM</name>
<evidence type="ECO:0000259" key="6">
    <source>
        <dbReference type="Pfam" id="PF00441"/>
    </source>
</evidence>
<feature type="domain" description="Acyl-CoA oxidase/dehydrogenase middle" evidence="7">
    <location>
        <begin position="120"/>
        <end position="216"/>
    </location>
</feature>
<evidence type="ECO:0000259" key="8">
    <source>
        <dbReference type="Pfam" id="PF02771"/>
    </source>
</evidence>
<keyword evidence="4 5" id="KW-0274">FAD</keyword>
<dbReference type="InterPro" id="IPR009075">
    <property type="entry name" value="AcylCo_DH/oxidase_C"/>
</dbReference>
<dbReference type="RefSeq" id="WP_413779419.1">
    <property type="nucleotide sequence ID" value="NZ_JAUOZS010000001.1"/>
</dbReference>
<dbReference type="Gene3D" id="2.40.110.10">
    <property type="entry name" value="Butyryl-CoA Dehydrogenase, subunit A, domain 2"/>
    <property type="match status" value="1"/>
</dbReference>
<evidence type="ECO:0000256" key="3">
    <source>
        <dbReference type="ARBA" id="ARBA00022630"/>
    </source>
</evidence>
<dbReference type="InterPro" id="IPR009100">
    <property type="entry name" value="AcylCoA_DH/oxidase_NM_dom_sf"/>
</dbReference>
<dbReference type="Pfam" id="PF02770">
    <property type="entry name" value="Acyl-CoA_dh_M"/>
    <property type="match status" value="1"/>
</dbReference>
<keyword evidence="10" id="KW-1185">Reference proteome</keyword>
<feature type="domain" description="Acyl-CoA dehydrogenase/oxidase N-terminal" evidence="8">
    <location>
        <begin position="6"/>
        <end position="116"/>
    </location>
</feature>
<evidence type="ECO:0000256" key="2">
    <source>
        <dbReference type="ARBA" id="ARBA00009347"/>
    </source>
</evidence>
<organism evidence="9 10">
    <name type="scientific">Anaeroselena agilis</name>
    <dbReference type="NCBI Taxonomy" id="3063788"/>
    <lineage>
        <taxon>Bacteria</taxon>
        <taxon>Bacillati</taxon>
        <taxon>Bacillota</taxon>
        <taxon>Negativicutes</taxon>
        <taxon>Acetonemataceae</taxon>
        <taxon>Anaeroselena</taxon>
    </lineage>
</organism>
<feature type="domain" description="Acyl-CoA dehydrogenase/oxidase C-terminal" evidence="6">
    <location>
        <begin position="228"/>
        <end position="376"/>
    </location>
</feature>
<dbReference type="Gene3D" id="1.20.140.10">
    <property type="entry name" value="Butyryl-CoA Dehydrogenase, subunit A, domain 3"/>
    <property type="match status" value="1"/>
</dbReference>
<dbReference type="SUPFAM" id="SSF47203">
    <property type="entry name" value="Acyl-CoA dehydrogenase C-terminal domain-like"/>
    <property type="match status" value="1"/>
</dbReference>
<reference evidence="9 10" key="1">
    <citation type="submission" date="2023-07" db="EMBL/GenBank/DDBJ databases">
        <title>The novel representative of Negativicutes class, Anaeroselena agilis gen. nov. sp. nov.</title>
        <authorList>
            <person name="Prokofeva M.I."/>
            <person name="Elcheninov A.G."/>
            <person name="Klyukina A."/>
            <person name="Kublanov I.V."/>
            <person name="Frolov E.N."/>
            <person name="Podosokorskaya O.A."/>
        </authorList>
    </citation>
    <scope>NUCLEOTIDE SEQUENCE [LARGE SCALE GENOMIC DNA]</scope>
    <source>
        <strain evidence="9 10">4137-cl</strain>
    </source>
</reference>
<dbReference type="InterPro" id="IPR037069">
    <property type="entry name" value="AcylCoA_DH/ox_N_sf"/>
</dbReference>
<dbReference type="InterPro" id="IPR006091">
    <property type="entry name" value="Acyl-CoA_Oxase/DH_mid-dom"/>
</dbReference>
<dbReference type="Pfam" id="PF02771">
    <property type="entry name" value="Acyl-CoA_dh_N"/>
    <property type="match status" value="1"/>
</dbReference>
<dbReference type="Gene3D" id="1.10.540.10">
    <property type="entry name" value="Acyl-CoA dehydrogenase/oxidase, N-terminal domain"/>
    <property type="match status" value="1"/>
</dbReference>
<dbReference type="PROSITE" id="PS00073">
    <property type="entry name" value="ACYL_COA_DH_2"/>
    <property type="match status" value="1"/>
</dbReference>
<dbReference type="SUPFAM" id="SSF56645">
    <property type="entry name" value="Acyl-CoA dehydrogenase NM domain-like"/>
    <property type="match status" value="1"/>
</dbReference>
<evidence type="ECO:0000313" key="9">
    <source>
        <dbReference type="EMBL" id="MDT8900887.1"/>
    </source>
</evidence>
<evidence type="ECO:0000256" key="5">
    <source>
        <dbReference type="RuleBase" id="RU362125"/>
    </source>
</evidence>
<protein>
    <submittedName>
        <fullName evidence="9">Acyl-CoA dehydrogenase family protein</fullName>
    </submittedName>
</protein>
<dbReference type="InterPro" id="IPR036250">
    <property type="entry name" value="AcylCo_DH-like_C"/>
</dbReference>
<keyword evidence="5" id="KW-0560">Oxidoreductase</keyword>
<accession>A0ABU3NXE5</accession>
<dbReference type="Proteomes" id="UP001254848">
    <property type="component" value="Unassembled WGS sequence"/>
</dbReference>
<proteinExistence type="inferred from homology"/>
<dbReference type="EMBL" id="JAUOZS010000001">
    <property type="protein sequence ID" value="MDT8900887.1"/>
    <property type="molecule type" value="Genomic_DNA"/>
</dbReference>
<dbReference type="Pfam" id="PF00441">
    <property type="entry name" value="Acyl-CoA_dh_1"/>
    <property type="match status" value="1"/>
</dbReference>
<evidence type="ECO:0000256" key="4">
    <source>
        <dbReference type="ARBA" id="ARBA00022827"/>
    </source>
</evidence>
<dbReference type="PANTHER" id="PTHR43884:SF12">
    <property type="entry name" value="ISOVALERYL-COA DEHYDROGENASE, MITOCHONDRIAL-RELATED"/>
    <property type="match status" value="1"/>
</dbReference>
<comment type="cofactor">
    <cofactor evidence="1 5">
        <name>FAD</name>
        <dbReference type="ChEBI" id="CHEBI:57692"/>
    </cofactor>
</comment>
<comment type="similarity">
    <text evidence="2 5">Belongs to the acyl-CoA dehydrogenase family.</text>
</comment>
<keyword evidence="3 5" id="KW-0285">Flavoprotein</keyword>
<dbReference type="PROSITE" id="PS00072">
    <property type="entry name" value="ACYL_COA_DH_1"/>
    <property type="match status" value="1"/>
</dbReference>